<dbReference type="Gene3D" id="3.40.50.880">
    <property type="match status" value="1"/>
</dbReference>
<dbReference type="SUPFAM" id="SSF52317">
    <property type="entry name" value="Class I glutamine amidotransferase-like"/>
    <property type="match status" value="1"/>
</dbReference>
<dbReference type="EMBL" id="CP118868">
    <property type="protein sequence ID" value="WEG35752.1"/>
    <property type="molecule type" value="Genomic_DNA"/>
</dbReference>
<dbReference type="RefSeq" id="WP_315571862.1">
    <property type="nucleotide sequence ID" value="NZ_CP118868.1"/>
</dbReference>
<dbReference type="PANTHER" id="PTHR43235">
    <property type="entry name" value="GLUTAMINE AMIDOTRANSFERASE PB2B2.05-RELATED"/>
    <property type="match status" value="1"/>
</dbReference>
<dbReference type="InterPro" id="IPR029062">
    <property type="entry name" value="Class_I_gatase-like"/>
</dbReference>
<dbReference type="InterPro" id="IPR044668">
    <property type="entry name" value="PuuD-like"/>
</dbReference>
<sequence length="244" mass="27593">MSKPIVGISGSIVAETDAAFAGYERAYANDDYVDSVIQNGGVPYIIPVNSEEEIIREQVAHIDALILSGGQDVCPQFYGEEPHKLLGRTSLRRDKFDFKLLQLALKKDIPILGICRGMQVINVYFGGTLYQDLSLAPGSYIKHNQVTDWQVPSHYVKLQKGTKLFDIFQCEELEVNSFHHQVVHEVAPSFKVTARAKDGVIEALESQDYKFLLTVQWHPEMLHRTEKQMNKVFARLIAEARTNK</sequence>
<keyword evidence="1" id="KW-0378">Hydrolase</keyword>
<dbReference type="Proteomes" id="UP001220478">
    <property type="component" value="Chromosome"/>
</dbReference>
<dbReference type="CDD" id="cd01745">
    <property type="entry name" value="GATase1_2"/>
    <property type="match status" value="1"/>
</dbReference>
<dbReference type="Pfam" id="PF07722">
    <property type="entry name" value="Peptidase_C26"/>
    <property type="match status" value="1"/>
</dbReference>
<organism evidence="1 2">
    <name type="scientific">Amygdalobacter indicium</name>
    <dbReference type="NCBI Taxonomy" id="3029272"/>
    <lineage>
        <taxon>Bacteria</taxon>
        <taxon>Bacillati</taxon>
        <taxon>Bacillota</taxon>
        <taxon>Clostridia</taxon>
        <taxon>Eubacteriales</taxon>
        <taxon>Oscillospiraceae</taxon>
        <taxon>Amygdalobacter</taxon>
    </lineage>
</organism>
<dbReference type="GO" id="GO:0016787">
    <property type="term" value="F:hydrolase activity"/>
    <property type="evidence" value="ECO:0007669"/>
    <property type="project" value="UniProtKB-KW"/>
</dbReference>
<accession>A0ABY8C569</accession>
<dbReference type="PANTHER" id="PTHR43235:SF1">
    <property type="entry name" value="GLUTAMINE AMIDOTRANSFERASE PB2B2.05-RELATED"/>
    <property type="match status" value="1"/>
</dbReference>
<evidence type="ECO:0000313" key="1">
    <source>
        <dbReference type="EMBL" id="WEG35752.1"/>
    </source>
</evidence>
<gene>
    <name evidence="1" type="ORF">PYS61_00905</name>
</gene>
<reference evidence="1 2" key="1">
    <citation type="submission" date="2023-02" db="EMBL/GenBank/DDBJ databases">
        <title>Novel Oscillospiraceae bacterial genomes.</title>
        <authorList>
            <person name="Srinivasan S."/>
            <person name="Austin M.N."/>
            <person name="Fiedler T.L."/>
            <person name="Strenk S.M."/>
            <person name="Agnew K.J."/>
            <person name="Nagana Gowda G.A."/>
            <person name="Raftery D."/>
            <person name="Beamer M.A."/>
            <person name="Achilles S.L."/>
            <person name="Wiesenfeld H.C."/>
            <person name="Fredricks D.N."/>
            <person name="Hillier S.L."/>
        </authorList>
    </citation>
    <scope>NUCLEOTIDE SEQUENCE [LARGE SCALE GENOMIC DNA]</scope>
    <source>
        <strain evidence="1 2">CHIC02 1186E3-8</strain>
    </source>
</reference>
<dbReference type="InterPro" id="IPR011697">
    <property type="entry name" value="Peptidase_C26"/>
</dbReference>
<keyword evidence="2" id="KW-1185">Reference proteome</keyword>
<name>A0ABY8C569_9FIRM</name>
<protein>
    <submittedName>
        <fullName evidence="1">Gamma-glutamyl-gamma-aminobutyrate hydrolase family protein</fullName>
    </submittedName>
</protein>
<proteinExistence type="predicted"/>
<evidence type="ECO:0000313" key="2">
    <source>
        <dbReference type="Proteomes" id="UP001220478"/>
    </source>
</evidence>